<evidence type="ECO:0000259" key="3">
    <source>
        <dbReference type="PROSITE" id="PS50977"/>
    </source>
</evidence>
<dbReference type="InterPro" id="IPR050624">
    <property type="entry name" value="HTH-type_Tx_Regulator"/>
</dbReference>
<dbReference type="InterPro" id="IPR036271">
    <property type="entry name" value="Tet_transcr_reg_TetR-rel_C_sf"/>
</dbReference>
<dbReference type="PROSITE" id="PS50977">
    <property type="entry name" value="HTH_TETR_2"/>
    <property type="match status" value="1"/>
</dbReference>
<sequence length="207" mass="23679">MARKTKEEALKTYHAILDASAVLFNKQGASHTTLNDIAKYTGMTRGAVYWHFDNKEDVIRALWQRDASHLLKNTFNALLQLNEPEPVEYFKSTIKRMISTIAEDEKASQAVRIVMNSVEATTQQTDLQTFLEDKAQSIYSHLLIAIQNLADKQKLRKDYSPELLASALWSYAHGLIDINMQDRCNRINLIKDGDALIDLFLENWFTA</sequence>
<dbReference type="Proteomes" id="UP001169862">
    <property type="component" value="Unassembled WGS sequence"/>
</dbReference>
<dbReference type="PRINTS" id="PR00455">
    <property type="entry name" value="HTHTETR"/>
</dbReference>
<protein>
    <submittedName>
        <fullName evidence="4">TetR family transcriptional regulator</fullName>
    </submittedName>
</protein>
<reference evidence="4" key="1">
    <citation type="submission" date="2023-07" db="EMBL/GenBank/DDBJ databases">
        <title>Genome content predicts the carbon catabolic preferences of heterotrophic bacteria.</title>
        <authorList>
            <person name="Gralka M."/>
        </authorList>
    </citation>
    <scope>NUCLEOTIDE SEQUENCE</scope>
    <source>
        <strain evidence="5">5G01</strain>
        <strain evidence="4">I2M16</strain>
    </source>
</reference>
<evidence type="ECO:0000256" key="2">
    <source>
        <dbReference type="PROSITE-ProRule" id="PRU00335"/>
    </source>
</evidence>
<evidence type="ECO:0000313" key="6">
    <source>
        <dbReference type="Proteomes" id="UP001169862"/>
    </source>
</evidence>
<dbReference type="Pfam" id="PF00440">
    <property type="entry name" value="TetR_N"/>
    <property type="match status" value="1"/>
</dbReference>
<dbReference type="AlphaFoldDB" id="A0AAW7XGB4"/>
<dbReference type="EMBL" id="JAUOPG010000002">
    <property type="protein sequence ID" value="MDO6452607.1"/>
    <property type="molecule type" value="Genomic_DNA"/>
</dbReference>
<comment type="caution">
    <text evidence="4">The sequence shown here is derived from an EMBL/GenBank/DDBJ whole genome shotgun (WGS) entry which is preliminary data.</text>
</comment>
<dbReference type="InterPro" id="IPR009057">
    <property type="entry name" value="Homeodomain-like_sf"/>
</dbReference>
<dbReference type="GO" id="GO:0003677">
    <property type="term" value="F:DNA binding"/>
    <property type="evidence" value="ECO:0007669"/>
    <property type="project" value="UniProtKB-UniRule"/>
</dbReference>
<evidence type="ECO:0000313" key="7">
    <source>
        <dbReference type="Proteomes" id="UP001177341"/>
    </source>
</evidence>
<keyword evidence="7" id="KW-1185">Reference proteome</keyword>
<dbReference type="PANTHER" id="PTHR43479:SF11">
    <property type="entry name" value="ACREF_ENVCD OPERON REPRESSOR-RELATED"/>
    <property type="match status" value="1"/>
</dbReference>
<evidence type="ECO:0000256" key="1">
    <source>
        <dbReference type="ARBA" id="ARBA00023125"/>
    </source>
</evidence>
<proteinExistence type="predicted"/>
<dbReference type="Proteomes" id="UP001177341">
    <property type="component" value="Unassembled WGS sequence"/>
</dbReference>
<dbReference type="SUPFAM" id="SSF46689">
    <property type="entry name" value="Homeodomain-like"/>
    <property type="match status" value="1"/>
</dbReference>
<organism evidence="4 6">
    <name type="scientific">Neptunomonas phycophila</name>
    <dbReference type="NCBI Taxonomy" id="1572645"/>
    <lineage>
        <taxon>Bacteria</taxon>
        <taxon>Pseudomonadati</taxon>
        <taxon>Pseudomonadota</taxon>
        <taxon>Gammaproteobacteria</taxon>
        <taxon>Oceanospirillales</taxon>
        <taxon>Oceanospirillaceae</taxon>
        <taxon>Neptunomonas</taxon>
    </lineage>
</organism>
<keyword evidence="1 2" id="KW-0238">DNA-binding</keyword>
<gene>
    <name evidence="4" type="ORF">Q4490_03425</name>
    <name evidence="5" type="ORF">Q8W30_04150</name>
</gene>
<dbReference type="GeneID" id="89456889"/>
<dbReference type="InterPro" id="IPR001647">
    <property type="entry name" value="HTH_TetR"/>
</dbReference>
<dbReference type="SUPFAM" id="SSF48498">
    <property type="entry name" value="Tetracyclin repressor-like, C-terminal domain"/>
    <property type="match status" value="1"/>
</dbReference>
<name>A0AAW7XGB4_9GAMM</name>
<evidence type="ECO:0000313" key="4">
    <source>
        <dbReference type="EMBL" id="MDO6452607.1"/>
    </source>
</evidence>
<feature type="domain" description="HTH tetR-type" evidence="3">
    <location>
        <begin position="10"/>
        <end position="70"/>
    </location>
</feature>
<dbReference type="PANTHER" id="PTHR43479">
    <property type="entry name" value="ACREF/ENVCD OPERON REPRESSOR-RELATED"/>
    <property type="match status" value="1"/>
</dbReference>
<dbReference type="RefSeq" id="WP_075172730.1">
    <property type="nucleotide sequence ID" value="NZ_CAXHZV010000002.1"/>
</dbReference>
<dbReference type="EMBL" id="JAUYVO010000002">
    <property type="protein sequence ID" value="MDP2521756.1"/>
    <property type="molecule type" value="Genomic_DNA"/>
</dbReference>
<accession>A0AAW7XGB4</accession>
<dbReference type="Gene3D" id="1.10.357.10">
    <property type="entry name" value="Tetracycline Repressor, domain 2"/>
    <property type="match status" value="1"/>
</dbReference>
<evidence type="ECO:0000313" key="5">
    <source>
        <dbReference type="EMBL" id="MDP2521756.1"/>
    </source>
</evidence>
<feature type="DNA-binding region" description="H-T-H motif" evidence="2">
    <location>
        <begin position="33"/>
        <end position="52"/>
    </location>
</feature>